<organism evidence="1 2">
    <name type="scientific">Paraburkholderia kururiensis</name>
    <dbReference type="NCBI Taxonomy" id="984307"/>
    <lineage>
        <taxon>Bacteria</taxon>
        <taxon>Pseudomonadati</taxon>
        <taxon>Pseudomonadota</taxon>
        <taxon>Betaproteobacteria</taxon>
        <taxon>Burkholderiales</taxon>
        <taxon>Burkholderiaceae</taxon>
        <taxon>Paraburkholderia</taxon>
    </lineage>
</organism>
<dbReference type="RefSeq" id="WP_114810710.1">
    <property type="nucleotide sequence ID" value="NZ_CP139965.1"/>
</dbReference>
<evidence type="ECO:0000313" key="1">
    <source>
        <dbReference type="EMBL" id="WQD79686.1"/>
    </source>
</evidence>
<evidence type="ECO:0000313" key="2">
    <source>
        <dbReference type="Proteomes" id="UP001325479"/>
    </source>
</evidence>
<sequence>MTILGNVHEGHWSVAVETAPAPCAAPGAHGAAGSHGYVCDICVTHERAGDKLFEHRFRHARTFVSEREAVLEGLREGMTWIELKMANAFDM</sequence>
<name>A0ABZ0WQZ7_9BURK</name>
<protein>
    <submittedName>
        <fullName evidence="1">UDP-glucose 4-epimerase</fullName>
    </submittedName>
</protein>
<reference evidence="1 2" key="1">
    <citation type="submission" date="2023-12" db="EMBL/GenBank/DDBJ databases">
        <title>Genome sequencing and assembly of bacterial species from a model synthetic community.</title>
        <authorList>
            <person name="Hogle S.L."/>
        </authorList>
    </citation>
    <scope>NUCLEOTIDE SEQUENCE [LARGE SCALE GENOMIC DNA]</scope>
    <source>
        <strain evidence="1 2">HAMBI 2494</strain>
    </source>
</reference>
<accession>A0ABZ0WQZ7</accession>
<proteinExistence type="predicted"/>
<dbReference type="EMBL" id="CP139965">
    <property type="protein sequence ID" value="WQD79686.1"/>
    <property type="molecule type" value="Genomic_DNA"/>
</dbReference>
<dbReference type="Proteomes" id="UP001325479">
    <property type="component" value="Chromosome"/>
</dbReference>
<gene>
    <name evidence="1" type="ORF">U0042_08400</name>
</gene>
<keyword evidence="2" id="KW-1185">Reference proteome</keyword>